<dbReference type="PANTHER" id="PTHR45913">
    <property type="entry name" value="EPM2A-INTERACTING PROTEIN 1"/>
    <property type="match status" value="1"/>
</dbReference>
<evidence type="ECO:0000313" key="1">
    <source>
        <dbReference type="EMBL" id="CAG4985370.1"/>
    </source>
</evidence>
<sequence>MLNMPKKPLLYKKEYNAKRHYDSERKAKFACVVGESRKNKINALKSSVKNQQNVFKVQVQSNESNIRASLRVAEILAKSGRPFTDSELIKQCALVMAEEVCPDLKKKFENISLSARTCTRRTEDLGDNLCQQLREKAQQFEWFSLATDESNDVTDTAQLLIFVRGIDKNFNVYEELLHLCSLKGTTTGEDLFCNLEQALVSMQLPWEKLSNDVLKSTFYELKDLVKFYGSLPSDFDELKKFAQQFITIFGSTYLCEQTFSIVNYRKNKCASRLTDEHLRAILRIATTNMTANIQEIASQIQPQTSH</sequence>
<organism evidence="1 2">
    <name type="scientific">Parnassius apollo</name>
    <name type="common">Apollo butterfly</name>
    <name type="synonym">Papilio apollo</name>
    <dbReference type="NCBI Taxonomy" id="110799"/>
    <lineage>
        <taxon>Eukaryota</taxon>
        <taxon>Metazoa</taxon>
        <taxon>Ecdysozoa</taxon>
        <taxon>Arthropoda</taxon>
        <taxon>Hexapoda</taxon>
        <taxon>Insecta</taxon>
        <taxon>Pterygota</taxon>
        <taxon>Neoptera</taxon>
        <taxon>Endopterygota</taxon>
        <taxon>Lepidoptera</taxon>
        <taxon>Glossata</taxon>
        <taxon>Ditrysia</taxon>
        <taxon>Papilionoidea</taxon>
        <taxon>Papilionidae</taxon>
        <taxon>Parnassiinae</taxon>
        <taxon>Parnassini</taxon>
        <taxon>Parnassius</taxon>
        <taxon>Parnassius</taxon>
    </lineage>
</organism>
<evidence type="ECO:0000313" key="2">
    <source>
        <dbReference type="Proteomes" id="UP000691718"/>
    </source>
</evidence>
<keyword evidence="2" id="KW-1185">Reference proteome</keyword>
<protein>
    <submittedName>
        <fullName evidence="1">(apollo) hypothetical protein</fullName>
    </submittedName>
</protein>
<accession>A0A8S3WWR1</accession>
<dbReference type="PANTHER" id="PTHR45913:SF5">
    <property type="entry name" value="GENERAL TRANSCRIPTION FACTOR II-I REPEAT DOMAIN-CONTAINING PROTEIN 2A-LIKE PROTEIN"/>
    <property type="match status" value="1"/>
</dbReference>
<dbReference type="OrthoDB" id="6883976at2759"/>
<dbReference type="EMBL" id="CAJQZP010000787">
    <property type="protein sequence ID" value="CAG4985370.1"/>
    <property type="molecule type" value="Genomic_DNA"/>
</dbReference>
<proteinExistence type="predicted"/>
<reference evidence="1" key="1">
    <citation type="submission" date="2021-04" db="EMBL/GenBank/DDBJ databases">
        <authorList>
            <person name="Tunstrom K."/>
        </authorList>
    </citation>
    <scope>NUCLEOTIDE SEQUENCE</scope>
</reference>
<dbReference type="Proteomes" id="UP000691718">
    <property type="component" value="Unassembled WGS sequence"/>
</dbReference>
<name>A0A8S3WWR1_PARAO</name>
<comment type="caution">
    <text evidence="1">The sequence shown here is derived from an EMBL/GenBank/DDBJ whole genome shotgun (WGS) entry which is preliminary data.</text>
</comment>
<gene>
    <name evidence="1" type="ORF">PAPOLLO_LOCUS11023</name>
</gene>
<dbReference type="AlphaFoldDB" id="A0A8S3WWR1"/>